<dbReference type="Pfam" id="PF14398">
    <property type="entry name" value="ATPgrasp_YheCD"/>
    <property type="match status" value="1"/>
</dbReference>
<organism evidence="2 3">
    <name type="scientific">Paenibacillus gyeongsangnamensis</name>
    <dbReference type="NCBI Taxonomy" id="3388067"/>
    <lineage>
        <taxon>Bacteria</taxon>
        <taxon>Bacillati</taxon>
        <taxon>Bacillota</taxon>
        <taxon>Bacilli</taxon>
        <taxon>Bacillales</taxon>
        <taxon>Paenibacillaceae</taxon>
        <taxon>Paenibacillus</taxon>
    </lineage>
</organism>
<feature type="compositionally biased region" description="Polar residues" evidence="1">
    <location>
        <begin position="382"/>
        <end position="404"/>
    </location>
</feature>
<feature type="region of interest" description="Disordered" evidence="1">
    <location>
        <begin position="378"/>
        <end position="404"/>
    </location>
</feature>
<gene>
    <name evidence="2" type="ORF">O9H85_13580</name>
</gene>
<protein>
    <submittedName>
        <fullName evidence="2">YheC/YheD family protein</fullName>
    </submittedName>
</protein>
<accession>A0ABT4Q9K4</accession>
<comment type="caution">
    <text evidence="2">The sequence shown here is derived from an EMBL/GenBank/DDBJ whole genome shotgun (WGS) entry which is preliminary data.</text>
</comment>
<sequence>MDATAINLHRKRKRPTLAILTYADEKRIFRGNQKNFIDLIETGEQWGVRVYVMTTSDFKLNGTHAIGYKYHAPSRTWKKRLLPLPDVVYNRIPYRKFELLPEVQQVIQTCIRHGQIHFFNPSFFNKWALFEWLNKSKESRPFIPATRRLHSGDDLEKLFRSHPFLYLKPIRGKAGKGIMKVSRLVGKAPYNGYELSIQDKTKSHISRYPNVNKLWSHLQEIIGSKEYIIQQGITLSTYKQRPFDLRVLVQKNQKGAWSVAGIGARLAGKLSITTHVPRGGSIDDPSKLLTASFGQDGSKKMIAKAKKTAILLARQIEKASGQTLGEMSMDVGVDTDGELWFFEANSKPMKFDEPPIRKKSLENLIRYSLHLSKSAAVRTAASPHTSSSNKSGQDSIANQSITGR</sequence>
<dbReference type="InterPro" id="IPR026838">
    <property type="entry name" value="YheC/D"/>
</dbReference>
<dbReference type="EMBL" id="JAQAGZ010000008">
    <property type="protein sequence ID" value="MCZ8513442.1"/>
    <property type="molecule type" value="Genomic_DNA"/>
</dbReference>
<reference evidence="2 3" key="1">
    <citation type="submission" date="2022-12" db="EMBL/GenBank/DDBJ databases">
        <title>Draft genome sequence of Paenibacillus sp. dW9.</title>
        <authorList>
            <person name="Choi E.-W."/>
            <person name="Kim D.-U."/>
        </authorList>
    </citation>
    <scope>NUCLEOTIDE SEQUENCE [LARGE SCALE GENOMIC DNA]</scope>
    <source>
        <strain evidence="3">dW9</strain>
    </source>
</reference>
<dbReference type="Proteomes" id="UP001527882">
    <property type="component" value="Unassembled WGS sequence"/>
</dbReference>
<evidence type="ECO:0000313" key="3">
    <source>
        <dbReference type="Proteomes" id="UP001527882"/>
    </source>
</evidence>
<keyword evidence="3" id="KW-1185">Reference proteome</keyword>
<name>A0ABT4Q9K4_9BACL</name>
<evidence type="ECO:0000313" key="2">
    <source>
        <dbReference type="EMBL" id="MCZ8513442.1"/>
    </source>
</evidence>
<evidence type="ECO:0000256" key="1">
    <source>
        <dbReference type="SAM" id="MobiDB-lite"/>
    </source>
</evidence>
<proteinExistence type="predicted"/>
<dbReference type="RefSeq" id="WP_269881967.1">
    <property type="nucleotide sequence ID" value="NZ_JAQAGZ010000008.1"/>
</dbReference>
<dbReference type="SUPFAM" id="SSF56059">
    <property type="entry name" value="Glutathione synthetase ATP-binding domain-like"/>
    <property type="match status" value="1"/>
</dbReference>